<name>A0AAN2C8Y2_UNVUL</name>
<dbReference type="PANTHER" id="PTHR42711:SF1">
    <property type="entry name" value="ABC-TRANSPORT PROTEIN, ATP-BINDING COMPONENT"/>
    <property type="match status" value="1"/>
</dbReference>
<organism evidence="5 6">
    <name type="scientific">Vulcanimicrobium alpinum</name>
    <dbReference type="NCBI Taxonomy" id="3016050"/>
    <lineage>
        <taxon>Bacteria</taxon>
        <taxon>Bacillati</taxon>
        <taxon>Vulcanimicrobiota</taxon>
        <taxon>Vulcanimicrobiia</taxon>
        <taxon>Vulcanimicrobiales</taxon>
        <taxon>Vulcanimicrobiaceae</taxon>
        <taxon>Vulcanimicrobium</taxon>
    </lineage>
</organism>
<reference evidence="5 6" key="1">
    <citation type="journal article" date="2022" name="ISME Commun">
        <title>Vulcanimicrobium alpinus gen. nov. sp. nov., the first cultivated representative of the candidate phylum 'Eremiobacterota', is a metabolically versatile aerobic anoxygenic phototroph.</title>
        <authorList>
            <person name="Yabe S."/>
            <person name="Muto K."/>
            <person name="Abe K."/>
            <person name="Yokota A."/>
            <person name="Staudigel H."/>
            <person name="Tebo B.M."/>
        </authorList>
    </citation>
    <scope>NUCLEOTIDE SEQUENCE [LARGE SCALE GENOMIC DNA]</scope>
    <source>
        <strain evidence="5 6">WC8-2</strain>
    </source>
</reference>
<evidence type="ECO:0000256" key="3">
    <source>
        <dbReference type="ARBA" id="ARBA00022840"/>
    </source>
</evidence>
<dbReference type="SMART" id="SM00382">
    <property type="entry name" value="AAA"/>
    <property type="match status" value="1"/>
</dbReference>
<dbReference type="InterPro" id="IPR027417">
    <property type="entry name" value="P-loop_NTPase"/>
</dbReference>
<protein>
    <submittedName>
        <fullName evidence="5">ABC transporter ATP-binding protein</fullName>
    </submittedName>
</protein>
<dbReference type="GO" id="GO:0016887">
    <property type="term" value="F:ATP hydrolysis activity"/>
    <property type="evidence" value="ECO:0007669"/>
    <property type="project" value="InterPro"/>
</dbReference>
<sequence>MPLGDGKALVAMPIIEAQSVRKVFRRIVRRPGIAGAVAALFSREYEDKVAVDDVNFALEPGELVGYLGPNGAGKSTTIKMLTGILVPTSGVIRVAGVVPYERRSDNAENIGVVFGQRSQLYWDLPLRESFELLRAIYDVPRDRFRQNLAHFSAILDLERFMDTPVRQLSLGERMRGDFAAAMLHDPKIVYLDEPTIGLDVVAKEAIRTFITTVNRERGTTVILTTHDLADVERLTRRIILIDEGRVIFDGALEQLRTEFGTHRTLVVTFVENIETVEVPGTEIESREGTVVRLRFDRRLLSAEAVIRRVMERYPISDVSIIEPDIDSIVRRIYQEGYPAHAVWSAT</sequence>
<proteinExistence type="predicted"/>
<dbReference type="InterPro" id="IPR003439">
    <property type="entry name" value="ABC_transporter-like_ATP-bd"/>
</dbReference>
<dbReference type="InterPro" id="IPR003593">
    <property type="entry name" value="AAA+_ATPase"/>
</dbReference>
<dbReference type="EMBL" id="AP025523">
    <property type="protein sequence ID" value="BDE05441.1"/>
    <property type="molecule type" value="Genomic_DNA"/>
</dbReference>
<dbReference type="PROSITE" id="PS50893">
    <property type="entry name" value="ABC_TRANSPORTER_2"/>
    <property type="match status" value="1"/>
</dbReference>
<dbReference type="GO" id="GO:0005524">
    <property type="term" value="F:ATP binding"/>
    <property type="evidence" value="ECO:0007669"/>
    <property type="project" value="UniProtKB-KW"/>
</dbReference>
<keyword evidence="6" id="KW-1185">Reference proteome</keyword>
<keyword evidence="1" id="KW-0813">Transport</keyword>
<dbReference type="SUPFAM" id="SSF52540">
    <property type="entry name" value="P-loop containing nucleoside triphosphate hydrolases"/>
    <property type="match status" value="1"/>
</dbReference>
<evidence type="ECO:0000259" key="4">
    <source>
        <dbReference type="PROSITE" id="PS50893"/>
    </source>
</evidence>
<evidence type="ECO:0000256" key="2">
    <source>
        <dbReference type="ARBA" id="ARBA00022741"/>
    </source>
</evidence>
<dbReference type="Pfam" id="PF00005">
    <property type="entry name" value="ABC_tran"/>
    <property type="match status" value="1"/>
</dbReference>
<feature type="domain" description="ABC transporter" evidence="4">
    <location>
        <begin position="28"/>
        <end position="268"/>
    </location>
</feature>
<dbReference type="Proteomes" id="UP001317532">
    <property type="component" value="Chromosome"/>
</dbReference>
<dbReference type="RefSeq" id="WP_317996479.1">
    <property type="nucleotide sequence ID" value="NZ_AP025523.1"/>
</dbReference>
<dbReference type="Gene3D" id="3.40.50.300">
    <property type="entry name" value="P-loop containing nucleotide triphosphate hydrolases"/>
    <property type="match status" value="1"/>
</dbReference>
<dbReference type="KEGG" id="vab:WPS_07170"/>
<evidence type="ECO:0000313" key="6">
    <source>
        <dbReference type="Proteomes" id="UP001317532"/>
    </source>
</evidence>
<dbReference type="AlphaFoldDB" id="A0AAN2C8Y2"/>
<evidence type="ECO:0000256" key="1">
    <source>
        <dbReference type="ARBA" id="ARBA00022448"/>
    </source>
</evidence>
<keyword evidence="3 5" id="KW-0067">ATP-binding</keyword>
<keyword evidence="2" id="KW-0547">Nucleotide-binding</keyword>
<gene>
    <name evidence="5" type="ORF">WPS_07170</name>
</gene>
<dbReference type="InterPro" id="IPR050763">
    <property type="entry name" value="ABC_transporter_ATP-binding"/>
</dbReference>
<accession>A0AAN2C8Y2</accession>
<dbReference type="PANTHER" id="PTHR42711">
    <property type="entry name" value="ABC TRANSPORTER ATP-BINDING PROTEIN"/>
    <property type="match status" value="1"/>
</dbReference>
<evidence type="ECO:0000313" key="5">
    <source>
        <dbReference type="EMBL" id="BDE05441.1"/>
    </source>
</evidence>